<dbReference type="EMBL" id="AEJF01000019">
    <property type="protein sequence ID" value="KLU27711.1"/>
    <property type="molecule type" value="Genomic_DNA"/>
</dbReference>
<feature type="transmembrane region" description="Helical" evidence="1">
    <location>
        <begin position="45"/>
        <end position="64"/>
    </location>
</feature>
<dbReference type="RefSeq" id="WP_047845111.1">
    <property type="nucleotide sequence ID" value="NZ_AEJF01000019.1"/>
</dbReference>
<dbReference type="OrthoDB" id="512003at2"/>
<comment type="caution">
    <text evidence="2">The sequence shown here is derived from an EMBL/GenBank/DDBJ whole genome shotgun (WGS) entry which is preliminary data.</text>
</comment>
<accession>A0A0J1D505</accession>
<protein>
    <submittedName>
        <fullName evidence="2">Uncharacterized protein</fullName>
    </submittedName>
</protein>
<reference evidence="2 3" key="1">
    <citation type="journal article" date="2015" name="Genome Announc.">
        <title>Draft Genome Sequence of Burkholderia sp. Strain PML1(12), an Ectomycorrhizosphere-Inhabiting Bacterium with Effective Mineral-Weathering Ability.</title>
        <authorList>
            <person name="Uroz S."/>
            <person name="Oger P."/>
        </authorList>
    </citation>
    <scope>NUCLEOTIDE SEQUENCE [LARGE SCALE GENOMIC DNA]</scope>
    <source>
        <strain evidence="3">PML1(12)</strain>
    </source>
</reference>
<keyword evidence="1" id="KW-0812">Transmembrane</keyword>
<dbReference type="AlphaFoldDB" id="A0A0J1D505"/>
<dbReference type="Pfam" id="PF26512">
    <property type="entry name" value="SOI"/>
    <property type="match status" value="1"/>
</dbReference>
<name>A0A0J1D505_9BURK</name>
<feature type="transmembrane region" description="Helical" evidence="1">
    <location>
        <begin position="71"/>
        <end position="95"/>
    </location>
</feature>
<dbReference type="PATRIC" id="fig|908627.4.peg.649"/>
<feature type="transmembrane region" description="Helical" evidence="1">
    <location>
        <begin position="115"/>
        <end position="137"/>
    </location>
</feature>
<dbReference type="Proteomes" id="UP000035963">
    <property type="component" value="Unassembled WGS sequence"/>
</dbReference>
<proteinExistence type="predicted"/>
<organism evidence="2 3">
    <name type="scientific">Caballeronia mineralivorans PML1(12)</name>
    <dbReference type="NCBI Taxonomy" id="908627"/>
    <lineage>
        <taxon>Bacteria</taxon>
        <taxon>Pseudomonadati</taxon>
        <taxon>Pseudomonadota</taxon>
        <taxon>Betaproteobacteria</taxon>
        <taxon>Burkholderiales</taxon>
        <taxon>Burkholderiaceae</taxon>
        <taxon>Caballeronia</taxon>
    </lineage>
</organism>
<keyword evidence="1" id="KW-1133">Transmembrane helix</keyword>
<evidence type="ECO:0000313" key="2">
    <source>
        <dbReference type="EMBL" id="KLU27711.1"/>
    </source>
</evidence>
<keyword evidence="1" id="KW-0472">Membrane</keyword>
<gene>
    <name evidence="2" type="ORF">EOS_02905</name>
</gene>
<evidence type="ECO:0000313" key="3">
    <source>
        <dbReference type="Proteomes" id="UP000035963"/>
    </source>
</evidence>
<dbReference type="InterPro" id="IPR058965">
    <property type="entry name" value="SOI/HabA-like"/>
</dbReference>
<evidence type="ECO:0000256" key="1">
    <source>
        <dbReference type="SAM" id="Phobius"/>
    </source>
</evidence>
<keyword evidence="3" id="KW-1185">Reference proteome</keyword>
<sequence length="139" mass="14004">MHTAARHLVLHGSIVLLFGLLLGGPYANAIKRGAPPNIVNSWRVAHLSLPIGATLMLAVAALLPSMTVSTALAWVIVIAFIVSAYGFCVSTPLAALTGERGLSSGGAGLGGLVYFGNWVGAVASIVGAAALVIAAFLSL</sequence>